<dbReference type="EMBL" id="LN885086">
    <property type="protein sequence ID" value="CUQ67446.1"/>
    <property type="molecule type" value="Genomic_DNA"/>
</dbReference>
<evidence type="ECO:0000256" key="1">
    <source>
        <dbReference type="ARBA" id="ARBA00008984"/>
    </source>
</evidence>
<dbReference type="InterPro" id="IPR001455">
    <property type="entry name" value="TusA-like"/>
</dbReference>
<keyword evidence="4" id="KW-1185">Reference proteome</keyword>
<dbReference type="SUPFAM" id="SSF64307">
    <property type="entry name" value="SirA-like"/>
    <property type="match status" value="1"/>
</dbReference>
<dbReference type="PANTHER" id="PTHR33279:SF19">
    <property type="entry name" value="SSL1707 PROTEIN"/>
    <property type="match status" value="1"/>
</dbReference>
<reference evidence="4" key="1">
    <citation type="submission" date="2015-09" db="EMBL/GenBank/DDBJ databases">
        <authorList>
            <person name="Daims H."/>
        </authorList>
    </citation>
    <scope>NUCLEOTIDE SEQUENCE [LARGE SCALE GENOMIC DNA]</scope>
</reference>
<dbReference type="KEGG" id="nio:NITINOP_2474"/>
<organism evidence="3 4">
    <name type="scientific">Candidatus Nitrospira inopinata</name>
    <dbReference type="NCBI Taxonomy" id="1715989"/>
    <lineage>
        <taxon>Bacteria</taxon>
        <taxon>Pseudomonadati</taxon>
        <taxon>Nitrospirota</taxon>
        <taxon>Nitrospiria</taxon>
        <taxon>Nitrospirales</taxon>
        <taxon>Nitrospiraceae</taxon>
        <taxon>Nitrospira</taxon>
    </lineage>
</organism>
<dbReference type="CDD" id="cd00291">
    <property type="entry name" value="SirA_YedF_YeeD"/>
    <property type="match status" value="1"/>
</dbReference>
<feature type="domain" description="UPF0033" evidence="2">
    <location>
        <begin position="15"/>
        <end position="84"/>
    </location>
</feature>
<evidence type="ECO:0000313" key="4">
    <source>
        <dbReference type="Proteomes" id="UP000066284"/>
    </source>
</evidence>
<evidence type="ECO:0000259" key="2">
    <source>
        <dbReference type="Pfam" id="PF01206"/>
    </source>
</evidence>
<proteinExistence type="inferred from homology"/>
<dbReference type="Pfam" id="PF01206">
    <property type="entry name" value="TusA"/>
    <property type="match status" value="1"/>
</dbReference>
<dbReference type="Proteomes" id="UP000066284">
    <property type="component" value="Chromosome 1"/>
</dbReference>
<comment type="similarity">
    <text evidence="1">Belongs to the sulfur carrier protein TusA family.</text>
</comment>
<gene>
    <name evidence="3" type="ORF">NITINOP_2474</name>
</gene>
<sequence>MSDGGKPQALYESDEELDLRGVICPYNFVKTKLKLETMKQGQVLSVLLDDGDPIRNVPQSVENEGHTILALEQIDRVYRVLIRREDNE</sequence>
<dbReference type="PANTHER" id="PTHR33279">
    <property type="entry name" value="SULFUR CARRIER PROTEIN YEDF-RELATED"/>
    <property type="match status" value="1"/>
</dbReference>
<evidence type="ECO:0000313" key="3">
    <source>
        <dbReference type="EMBL" id="CUQ67446.1"/>
    </source>
</evidence>
<name>A0A0S4KY17_9BACT</name>
<dbReference type="RefSeq" id="WP_062485812.1">
    <property type="nucleotide sequence ID" value="NZ_LN885086.1"/>
</dbReference>
<dbReference type="OrthoDB" id="9794210at2"/>
<dbReference type="AlphaFoldDB" id="A0A0S4KY17"/>
<dbReference type="InterPro" id="IPR036868">
    <property type="entry name" value="TusA-like_sf"/>
</dbReference>
<protein>
    <recommendedName>
        <fullName evidence="2">UPF0033 domain-containing protein</fullName>
    </recommendedName>
</protein>
<dbReference type="Gene3D" id="3.30.110.40">
    <property type="entry name" value="TusA-like domain"/>
    <property type="match status" value="1"/>
</dbReference>
<accession>A0A0S4KY17</accession>
<dbReference type="STRING" id="1715989.NITINOP_2474"/>